<comment type="caution">
    <text evidence="2">The sequence shown here is derived from an EMBL/GenBank/DDBJ whole genome shotgun (WGS) entry which is preliminary data.</text>
</comment>
<accession>A0A7V8NTJ2</accession>
<dbReference type="EMBL" id="JACDQQ010001888">
    <property type="protein sequence ID" value="MBA0087217.1"/>
    <property type="molecule type" value="Genomic_DNA"/>
</dbReference>
<sequence length="254" mass="27867">MRKDAAYGHRIVSLAPSATAILCAMGGKKTLVGVTKWCASVAPVGDLPKLGDCWQMGSLDEILRLKPTLVIGSVPYKQETVGKLLEQPLNFLAMNPRSLADVYADIRLLGGIVGHAKSAEALAGKLQREFAAIERQPKKHEPRLRVYCEAWPNPRISSPPWVAELVRLCGGEMVLPPGEHVNEQQVAEARPDVMVLAWAAAGDRANPKKAYEVRAWQEVPAIQNRRVHVISDELLNTPGPPLMKGAKQLWKILQ</sequence>
<dbReference type="Pfam" id="PF01497">
    <property type="entry name" value="Peripla_BP_2"/>
    <property type="match status" value="1"/>
</dbReference>
<dbReference type="InterPro" id="IPR051030">
    <property type="entry name" value="Vitamin_B12-ABC_binding"/>
</dbReference>
<protein>
    <submittedName>
        <fullName evidence="2">ABC transporter substrate-binding protein</fullName>
    </submittedName>
</protein>
<dbReference type="PROSITE" id="PS50983">
    <property type="entry name" value="FE_B12_PBP"/>
    <property type="match status" value="1"/>
</dbReference>
<dbReference type="SUPFAM" id="SSF53807">
    <property type="entry name" value="Helical backbone' metal receptor"/>
    <property type="match status" value="1"/>
</dbReference>
<evidence type="ECO:0000313" key="2">
    <source>
        <dbReference type="EMBL" id="MBA0087217.1"/>
    </source>
</evidence>
<reference evidence="2" key="1">
    <citation type="submission" date="2020-06" db="EMBL/GenBank/DDBJ databases">
        <title>Legume-microbial interactions unlock mineral nutrients during tropical forest succession.</title>
        <authorList>
            <person name="Epihov D.Z."/>
        </authorList>
    </citation>
    <scope>NUCLEOTIDE SEQUENCE [LARGE SCALE GENOMIC DNA]</scope>
    <source>
        <strain evidence="2">Pan2503</strain>
    </source>
</reference>
<dbReference type="Gene3D" id="3.40.50.1980">
    <property type="entry name" value="Nitrogenase molybdenum iron protein domain"/>
    <property type="match status" value="2"/>
</dbReference>
<dbReference type="Proteomes" id="UP000567293">
    <property type="component" value="Unassembled WGS sequence"/>
</dbReference>
<dbReference type="PANTHER" id="PTHR42860">
    <property type="entry name" value="VITAMIN B12-BINDING PROTEIN"/>
    <property type="match status" value="1"/>
</dbReference>
<evidence type="ECO:0000259" key="1">
    <source>
        <dbReference type="PROSITE" id="PS50983"/>
    </source>
</evidence>
<feature type="domain" description="Fe/B12 periplasmic-binding" evidence="1">
    <location>
        <begin position="10"/>
        <end position="254"/>
    </location>
</feature>
<organism evidence="2 3">
    <name type="scientific">Candidatus Acidiferrum panamense</name>
    <dbReference type="NCBI Taxonomy" id="2741543"/>
    <lineage>
        <taxon>Bacteria</taxon>
        <taxon>Pseudomonadati</taxon>
        <taxon>Acidobacteriota</taxon>
        <taxon>Terriglobia</taxon>
        <taxon>Candidatus Acidiferrales</taxon>
        <taxon>Candidatus Acidiferrum</taxon>
    </lineage>
</organism>
<dbReference type="InterPro" id="IPR002491">
    <property type="entry name" value="ABC_transptr_periplasmic_BD"/>
</dbReference>
<dbReference type="PANTHER" id="PTHR42860:SF2">
    <property type="entry name" value="BLL4160 PROTEIN"/>
    <property type="match status" value="1"/>
</dbReference>
<dbReference type="AlphaFoldDB" id="A0A7V8NTJ2"/>
<name>A0A7V8NTJ2_9BACT</name>
<keyword evidence="3" id="KW-1185">Reference proteome</keyword>
<proteinExistence type="predicted"/>
<evidence type="ECO:0000313" key="3">
    <source>
        <dbReference type="Proteomes" id="UP000567293"/>
    </source>
</evidence>
<gene>
    <name evidence="2" type="ORF">HRJ53_19715</name>
</gene>